<evidence type="ECO:0000313" key="2">
    <source>
        <dbReference type="EMBL" id="KAK7496545.1"/>
    </source>
</evidence>
<dbReference type="EMBL" id="JACVVK020000066">
    <property type="protein sequence ID" value="KAK7496545.1"/>
    <property type="molecule type" value="Genomic_DNA"/>
</dbReference>
<dbReference type="AlphaFoldDB" id="A0ABD0LB27"/>
<feature type="region of interest" description="Disordered" evidence="1">
    <location>
        <begin position="1"/>
        <end position="83"/>
    </location>
</feature>
<feature type="compositionally biased region" description="Basic and acidic residues" evidence="1">
    <location>
        <begin position="24"/>
        <end position="47"/>
    </location>
</feature>
<gene>
    <name evidence="2" type="ORF">BaRGS_00012197</name>
</gene>
<feature type="compositionally biased region" description="Low complexity" evidence="1">
    <location>
        <begin position="49"/>
        <end position="74"/>
    </location>
</feature>
<keyword evidence="3" id="KW-1185">Reference proteome</keyword>
<accession>A0ABD0LB27</accession>
<evidence type="ECO:0000256" key="1">
    <source>
        <dbReference type="SAM" id="MobiDB-lite"/>
    </source>
</evidence>
<dbReference type="Proteomes" id="UP001519460">
    <property type="component" value="Unassembled WGS sequence"/>
</dbReference>
<organism evidence="2 3">
    <name type="scientific">Batillaria attramentaria</name>
    <dbReference type="NCBI Taxonomy" id="370345"/>
    <lineage>
        <taxon>Eukaryota</taxon>
        <taxon>Metazoa</taxon>
        <taxon>Spiralia</taxon>
        <taxon>Lophotrochozoa</taxon>
        <taxon>Mollusca</taxon>
        <taxon>Gastropoda</taxon>
        <taxon>Caenogastropoda</taxon>
        <taxon>Sorbeoconcha</taxon>
        <taxon>Cerithioidea</taxon>
        <taxon>Batillariidae</taxon>
        <taxon>Batillaria</taxon>
    </lineage>
</organism>
<proteinExistence type="predicted"/>
<name>A0ABD0LB27_9CAEN</name>
<comment type="caution">
    <text evidence="2">The sequence shown here is derived from an EMBL/GenBank/DDBJ whole genome shotgun (WGS) entry which is preliminary data.</text>
</comment>
<protein>
    <submittedName>
        <fullName evidence="2">Uncharacterized protein</fullName>
    </submittedName>
</protein>
<sequence>MTDFSLSDSIYDQSRSKYAAHRTAARDSQSRWHLSPAREQRKLRDQPLRSSSVPSRRQSPARPAAATPAAVIPRQPCSGSVRR</sequence>
<reference evidence="2 3" key="1">
    <citation type="journal article" date="2023" name="Sci. Data">
        <title>Genome assembly of the Korean intertidal mud-creeper Batillaria attramentaria.</title>
        <authorList>
            <person name="Patra A.K."/>
            <person name="Ho P.T."/>
            <person name="Jun S."/>
            <person name="Lee S.J."/>
            <person name="Kim Y."/>
            <person name="Won Y.J."/>
        </authorList>
    </citation>
    <scope>NUCLEOTIDE SEQUENCE [LARGE SCALE GENOMIC DNA]</scope>
    <source>
        <strain evidence="2">Wonlab-2016</strain>
    </source>
</reference>
<feature type="compositionally biased region" description="Polar residues" evidence="1">
    <location>
        <begin position="1"/>
        <end position="13"/>
    </location>
</feature>
<evidence type="ECO:0000313" key="3">
    <source>
        <dbReference type="Proteomes" id="UP001519460"/>
    </source>
</evidence>